<dbReference type="Proteomes" id="UP000790347">
    <property type="component" value="Unassembled WGS sequence"/>
</dbReference>
<dbReference type="Pfam" id="PF00226">
    <property type="entry name" value="DnaJ"/>
    <property type="match status" value="1"/>
</dbReference>
<dbReference type="PROSITE" id="PS00636">
    <property type="entry name" value="DNAJ_1"/>
    <property type="match status" value="1"/>
</dbReference>
<dbReference type="CDD" id="cd06257">
    <property type="entry name" value="DnaJ"/>
    <property type="match status" value="1"/>
</dbReference>
<dbReference type="PANTHER" id="PTHR45168:SF3">
    <property type="entry name" value="DNAJ HEAT SHOCK PROTEIN FAMILY (HSP40) MEMBER B2"/>
    <property type="match status" value="1"/>
</dbReference>
<dbReference type="PANTHER" id="PTHR45168">
    <property type="entry name" value="DNAJ HOMOLOG SUBFAMILY B MEMBER 2"/>
    <property type="match status" value="1"/>
</dbReference>
<dbReference type="InterPro" id="IPR043183">
    <property type="entry name" value="DNJB2/6-like"/>
</dbReference>
<proteinExistence type="predicted"/>
<evidence type="ECO:0000259" key="2">
    <source>
        <dbReference type="PROSITE" id="PS50076"/>
    </source>
</evidence>
<protein>
    <submittedName>
        <fullName evidence="4">DnaJ sub B member 6</fullName>
    </submittedName>
    <submittedName>
        <fullName evidence="3">Dnaj-like protein</fullName>
    </submittedName>
</protein>
<dbReference type="AlphaFoldDB" id="A0A922L2Y0"/>
<dbReference type="EMBL" id="SDOV01000009">
    <property type="protein sequence ID" value="KAH7636906.1"/>
    <property type="molecule type" value="Genomic_DNA"/>
</dbReference>
<dbReference type="SMART" id="SM00271">
    <property type="entry name" value="DnaJ"/>
    <property type="match status" value="1"/>
</dbReference>
<dbReference type="OrthoDB" id="10250354at2759"/>
<evidence type="ECO:0000313" key="5">
    <source>
        <dbReference type="Proteomes" id="UP000790347"/>
    </source>
</evidence>
<gene>
    <name evidence="4" type="primary">DNAJB6</name>
    <name evidence="4" type="ORF">DERF_011286</name>
    <name evidence="3" type="ORF">HUG17_7112</name>
</gene>
<organism evidence="4 5">
    <name type="scientific">Dermatophagoides farinae</name>
    <name type="common">American house dust mite</name>
    <dbReference type="NCBI Taxonomy" id="6954"/>
    <lineage>
        <taxon>Eukaryota</taxon>
        <taxon>Metazoa</taxon>
        <taxon>Ecdysozoa</taxon>
        <taxon>Arthropoda</taxon>
        <taxon>Chelicerata</taxon>
        <taxon>Arachnida</taxon>
        <taxon>Acari</taxon>
        <taxon>Acariformes</taxon>
        <taxon>Sarcoptiformes</taxon>
        <taxon>Astigmata</taxon>
        <taxon>Psoroptidia</taxon>
        <taxon>Analgoidea</taxon>
        <taxon>Pyroglyphidae</taxon>
        <taxon>Dermatophagoidinae</taxon>
        <taxon>Dermatophagoides</taxon>
    </lineage>
</organism>
<evidence type="ECO:0000313" key="3">
    <source>
        <dbReference type="EMBL" id="KAH7636906.1"/>
    </source>
</evidence>
<dbReference type="PROSITE" id="PS50076">
    <property type="entry name" value="DNAJ_2"/>
    <property type="match status" value="1"/>
</dbReference>
<accession>A0A922L2Y0</accession>
<dbReference type="InterPro" id="IPR036869">
    <property type="entry name" value="J_dom_sf"/>
</dbReference>
<keyword evidence="5" id="KW-1185">Reference proteome</keyword>
<sequence>MAVDYYEILQVTRTASPDEIKKAYRKLALKWHPDKNPNNKDEAEKQFKQISQAYEILSDDKKRRQYDKYGSVDDQQDFFGTNNNHNPFASMFSFRDPHDIFREFFRADPFADFQPFGGGGFPPFGQNGFGFGNLQPFVDPFGVGNTHSSFTTFTSDDPFAHMNGNGMRSNVKRTTTTTTKYVNGNKIETRKVFENGKETVTVHENGILKSKVIKDAPQNNLSKQSIKF</sequence>
<reference evidence="4" key="1">
    <citation type="submission" date="2013-05" db="EMBL/GenBank/DDBJ databases">
        <authorList>
            <person name="Yim A.K.Y."/>
            <person name="Chan T.F."/>
            <person name="Ji K.M."/>
            <person name="Liu X.Y."/>
            <person name="Zhou J.W."/>
            <person name="Li R.Q."/>
            <person name="Yang K.Y."/>
            <person name="Li J."/>
            <person name="Li M."/>
            <person name="Law P.T.W."/>
            <person name="Wu Y.L."/>
            <person name="Cai Z.L."/>
            <person name="Qin H."/>
            <person name="Bao Y."/>
            <person name="Leung R.K.K."/>
            <person name="Ng P.K.S."/>
            <person name="Zou J."/>
            <person name="Zhong X.J."/>
            <person name="Ran P.X."/>
            <person name="Zhong N.S."/>
            <person name="Liu Z.G."/>
            <person name="Tsui S.K.W."/>
        </authorList>
    </citation>
    <scope>NUCLEOTIDE SEQUENCE</scope>
    <source>
        <strain evidence="4">Derf</strain>
        <tissue evidence="4">Whole organism</tissue>
    </source>
</reference>
<reference evidence="3" key="2">
    <citation type="submission" date="2020-06" db="EMBL/GenBank/DDBJ databases">
        <authorList>
            <person name="Ji K."/>
            <person name="Li J."/>
        </authorList>
    </citation>
    <scope>NUCLEOTIDE SEQUENCE</scope>
    <source>
        <strain evidence="3">JKM2019</strain>
        <tissue evidence="3">Whole body</tissue>
    </source>
</reference>
<dbReference type="EMBL" id="ASGP02000005">
    <property type="protein sequence ID" value="KAH9506561.1"/>
    <property type="molecule type" value="Genomic_DNA"/>
</dbReference>
<name>A0A922L2Y0_DERFA</name>
<keyword evidence="1" id="KW-0143">Chaperone</keyword>
<evidence type="ECO:0000313" key="4">
    <source>
        <dbReference type="EMBL" id="KAH9506561.1"/>
    </source>
</evidence>
<dbReference type="SUPFAM" id="SSF46565">
    <property type="entry name" value="Chaperone J-domain"/>
    <property type="match status" value="1"/>
</dbReference>
<reference evidence="4" key="4">
    <citation type="journal article" date="2022" name="Res Sq">
        <title>Comparative Genomics Reveals Insights into the Divergent Evolution of Astigmatic Mites and Household Pest Adaptations.</title>
        <authorList>
            <person name="Xiong Q."/>
            <person name="Wan A.T.-Y."/>
            <person name="Liu X.-Y."/>
            <person name="Fung C.S.-H."/>
            <person name="Xiao X."/>
            <person name="Malainual N."/>
            <person name="Hou J."/>
            <person name="Wang L."/>
            <person name="Wang M."/>
            <person name="Yang K."/>
            <person name="Cui Y."/>
            <person name="Leung E."/>
            <person name="Nong W."/>
            <person name="Shin S.-K."/>
            <person name="Au S."/>
            <person name="Jeong K.Y."/>
            <person name="Chew F.T."/>
            <person name="Hui J."/>
            <person name="Leung T.F."/>
            <person name="Tungtrongchitr A."/>
            <person name="Zhong N."/>
            <person name="Liu Z."/>
            <person name="Tsui S."/>
        </authorList>
    </citation>
    <scope>NUCLEOTIDE SEQUENCE</scope>
    <source>
        <strain evidence="4">Derf</strain>
        <tissue evidence="4">Whole organism</tissue>
    </source>
</reference>
<dbReference type="GO" id="GO:0051082">
    <property type="term" value="F:unfolded protein binding"/>
    <property type="evidence" value="ECO:0007669"/>
    <property type="project" value="InterPro"/>
</dbReference>
<comment type="caution">
    <text evidence="4">The sequence shown here is derived from an EMBL/GenBank/DDBJ whole genome shotgun (WGS) entry which is preliminary data.</text>
</comment>
<dbReference type="InterPro" id="IPR018253">
    <property type="entry name" value="DnaJ_domain_CS"/>
</dbReference>
<dbReference type="GO" id="GO:0030544">
    <property type="term" value="F:Hsp70 protein binding"/>
    <property type="evidence" value="ECO:0007669"/>
    <property type="project" value="InterPro"/>
</dbReference>
<feature type="domain" description="J" evidence="2">
    <location>
        <begin position="4"/>
        <end position="70"/>
    </location>
</feature>
<dbReference type="PRINTS" id="PR00625">
    <property type="entry name" value="JDOMAIN"/>
</dbReference>
<dbReference type="InterPro" id="IPR001623">
    <property type="entry name" value="DnaJ_domain"/>
</dbReference>
<dbReference type="Gene3D" id="1.10.287.110">
    <property type="entry name" value="DnaJ domain"/>
    <property type="match status" value="1"/>
</dbReference>
<evidence type="ECO:0000256" key="1">
    <source>
        <dbReference type="ARBA" id="ARBA00023186"/>
    </source>
</evidence>
<dbReference type="Proteomes" id="UP000828236">
    <property type="component" value="Unassembled WGS sequence"/>
</dbReference>
<reference evidence="3" key="3">
    <citation type="journal article" date="2021" name="World Allergy Organ. J.">
        <title>Chromosome-level assembly of Dermatophagoides farinae genome and transcriptome reveals two novel allergens Der f 37 and Der f 39.</title>
        <authorList>
            <person name="Chen J."/>
            <person name="Cai Z."/>
            <person name="Fan D."/>
            <person name="Hu J."/>
            <person name="Hou Y."/>
            <person name="He Y."/>
            <person name="Zhang Z."/>
            <person name="Zhao Z."/>
            <person name="Gao P."/>
            <person name="Hu W."/>
            <person name="Sun J."/>
            <person name="Li J."/>
            <person name="Ji K."/>
        </authorList>
    </citation>
    <scope>NUCLEOTIDE SEQUENCE</scope>
    <source>
        <strain evidence="3">JKM2019</strain>
    </source>
</reference>